<reference evidence="1" key="1">
    <citation type="submission" date="2021-10" db="EMBL/GenBank/DDBJ databases">
        <title>Tropical sea cucumber genome reveals ecological adaptation and Cuvierian tubules defense mechanism.</title>
        <authorList>
            <person name="Chen T."/>
        </authorList>
    </citation>
    <scope>NUCLEOTIDE SEQUENCE</scope>
    <source>
        <strain evidence="1">Nanhai2018</strain>
        <tissue evidence="1">Muscle</tissue>
    </source>
</reference>
<accession>A0A9Q1CDY3</accession>
<dbReference type="Proteomes" id="UP001152320">
    <property type="component" value="Chromosome 4"/>
</dbReference>
<evidence type="ECO:0000313" key="2">
    <source>
        <dbReference type="Proteomes" id="UP001152320"/>
    </source>
</evidence>
<dbReference type="AlphaFoldDB" id="A0A9Q1CDY3"/>
<keyword evidence="2" id="KW-1185">Reference proteome</keyword>
<protein>
    <submittedName>
        <fullName evidence="1">Uncharacterized protein</fullName>
    </submittedName>
</protein>
<sequence>MERAGDDNVTVAWLKGAWKGVWREWMVKKGKSCLRYKSVVPLRSLILWDFSLTSKGRLRRSTIDELRKKYEELDSSSL</sequence>
<evidence type="ECO:0000313" key="1">
    <source>
        <dbReference type="EMBL" id="KAJ8043180.1"/>
    </source>
</evidence>
<gene>
    <name evidence="1" type="ORF">HOLleu_10159</name>
</gene>
<dbReference type="EMBL" id="JAIZAY010000004">
    <property type="protein sequence ID" value="KAJ8043180.1"/>
    <property type="molecule type" value="Genomic_DNA"/>
</dbReference>
<organism evidence="1 2">
    <name type="scientific">Holothuria leucospilota</name>
    <name type="common">Black long sea cucumber</name>
    <name type="synonym">Mertensiothuria leucospilota</name>
    <dbReference type="NCBI Taxonomy" id="206669"/>
    <lineage>
        <taxon>Eukaryota</taxon>
        <taxon>Metazoa</taxon>
        <taxon>Echinodermata</taxon>
        <taxon>Eleutherozoa</taxon>
        <taxon>Echinozoa</taxon>
        <taxon>Holothuroidea</taxon>
        <taxon>Aspidochirotacea</taxon>
        <taxon>Aspidochirotida</taxon>
        <taxon>Holothuriidae</taxon>
        <taxon>Holothuria</taxon>
    </lineage>
</organism>
<proteinExistence type="predicted"/>
<name>A0A9Q1CDY3_HOLLE</name>
<comment type="caution">
    <text evidence="1">The sequence shown here is derived from an EMBL/GenBank/DDBJ whole genome shotgun (WGS) entry which is preliminary data.</text>
</comment>